<dbReference type="AlphaFoldDB" id="A0A3Q9VXY1"/>
<reference evidence="2" key="1">
    <citation type="submission" date="2018-05" db="EMBL/GenBank/DDBJ databases">
        <title>Evolution of antimicrobial resistance in IncHI2:ST3 plasmids from faecal Escherichia coli of porcine origin in Australia.</title>
        <authorList>
            <person name="Wyrsch E.R."/>
            <person name="Reid C.J."/>
            <person name="DeMaere M.Z."/>
            <person name="Liu M.Y."/>
            <person name="Chapman T.A."/>
            <person name="Roy Chowdhury P."/>
            <person name="Djordjevic S.P."/>
        </authorList>
    </citation>
    <scope>NUCLEOTIDE SEQUENCE</scope>
    <source>
        <strain evidence="2">SvETEC</strain>
        <plasmid evidence="2">pSDE-SvHI2</plasmid>
    </source>
</reference>
<geneLocation type="plasmid" evidence="2">
    <name>pSDE-SvHI2</name>
</geneLocation>
<keyword evidence="1" id="KW-0472">Membrane</keyword>
<feature type="transmembrane region" description="Helical" evidence="1">
    <location>
        <begin position="21"/>
        <end position="38"/>
    </location>
</feature>
<keyword evidence="2" id="KW-0614">Plasmid</keyword>
<organism evidence="2">
    <name type="scientific">Escherichia coli O157</name>
    <dbReference type="NCBI Taxonomy" id="1045010"/>
    <lineage>
        <taxon>Bacteria</taxon>
        <taxon>Pseudomonadati</taxon>
        <taxon>Pseudomonadota</taxon>
        <taxon>Gammaproteobacteria</taxon>
        <taxon>Enterobacterales</taxon>
        <taxon>Enterobacteriaceae</taxon>
        <taxon>Escherichia</taxon>
    </lineage>
</organism>
<name>A0A3Q9VXY1_ECOLX</name>
<proteinExistence type="predicted"/>
<keyword evidence="1" id="KW-0812">Transmembrane</keyword>
<keyword evidence="1" id="KW-1133">Transmembrane helix</keyword>
<evidence type="ECO:0000313" key="2">
    <source>
        <dbReference type="EMBL" id="AZZ87354.1"/>
    </source>
</evidence>
<protein>
    <submittedName>
        <fullName evidence="2">Uncharacterized protein</fullName>
    </submittedName>
</protein>
<evidence type="ECO:0000256" key="1">
    <source>
        <dbReference type="SAM" id="Phobius"/>
    </source>
</evidence>
<sequence>MKRYFRLIWVLLQEVRIFPKFVKNLRIILINLVLNYYFTYKVSVL</sequence>
<accession>A0A3Q9VXY1</accession>
<dbReference type="EMBL" id="MH287084">
    <property type="protein sequence ID" value="AZZ87354.1"/>
    <property type="molecule type" value="Genomic_DNA"/>
</dbReference>